<dbReference type="EMBL" id="CP071696">
    <property type="protein sequence ID" value="QTX04112.1"/>
    <property type="molecule type" value="Genomic_DNA"/>
</dbReference>
<proteinExistence type="predicted"/>
<evidence type="ECO:0000313" key="2">
    <source>
        <dbReference type="Proteomes" id="UP000671914"/>
    </source>
</evidence>
<keyword evidence="2" id="KW-1185">Reference proteome</keyword>
<gene>
    <name evidence="1" type="ORF">G127AT_12535</name>
</gene>
<name>A0A975FLU7_9MICO</name>
<dbReference type="RefSeq" id="WP_210897383.1">
    <property type="nucleotide sequence ID" value="NZ_CP071696.1"/>
</dbReference>
<reference evidence="1" key="1">
    <citation type="submission" date="2021-03" db="EMBL/GenBank/DDBJ databases">
        <title>Agromyces archimandritus sp. nov., isolated from the cockroach Archimandrita tessellata.</title>
        <authorList>
            <person name="Guzman J."/>
            <person name="Ortuzar M."/>
            <person name="Poehlein A."/>
            <person name="Daniel R."/>
            <person name="Trujillo M."/>
            <person name="Vilcinskas A."/>
        </authorList>
    </citation>
    <scope>NUCLEOTIDE SEQUENCE</scope>
    <source>
        <strain evidence="1">G127AT</strain>
    </source>
</reference>
<dbReference type="AlphaFoldDB" id="A0A975FLU7"/>
<sequence>MAQVGSDFHRGAAVQVEGLADVSRRLRAAGSDLSDMSELMHQLGTIVIAAAVVPRDSGSLAGTLRAGRGKTKAVVRAGYKSRGAHAGVVHYGDPHRGTRPQPFLTDALRRSQGRVVAELAAGLTVIIRKHGLK</sequence>
<dbReference type="KEGG" id="aarc:G127AT_12535"/>
<evidence type="ECO:0000313" key="1">
    <source>
        <dbReference type="EMBL" id="QTX04112.1"/>
    </source>
</evidence>
<dbReference type="Proteomes" id="UP000671914">
    <property type="component" value="Chromosome"/>
</dbReference>
<organism evidence="1 2">
    <name type="scientific">Agromyces archimandritae</name>
    <dbReference type="NCBI Taxonomy" id="2781962"/>
    <lineage>
        <taxon>Bacteria</taxon>
        <taxon>Bacillati</taxon>
        <taxon>Actinomycetota</taxon>
        <taxon>Actinomycetes</taxon>
        <taxon>Micrococcales</taxon>
        <taxon>Microbacteriaceae</taxon>
        <taxon>Agromyces</taxon>
    </lineage>
</organism>
<protein>
    <recommendedName>
        <fullName evidence="3">HK97 gp10 family phage protein</fullName>
    </recommendedName>
</protein>
<accession>A0A975FLU7</accession>
<evidence type="ECO:0008006" key="3">
    <source>
        <dbReference type="Google" id="ProtNLM"/>
    </source>
</evidence>